<evidence type="ECO:0000313" key="2">
    <source>
        <dbReference type="EMBL" id="RZU10396.1"/>
    </source>
</evidence>
<accession>A0A4V2FWN3</accession>
<dbReference type="PRINTS" id="PR00598">
    <property type="entry name" value="HTHMARR"/>
</dbReference>
<comment type="caution">
    <text evidence="2">The sequence shown here is derived from an EMBL/GenBank/DDBJ whole genome shotgun (WGS) entry which is preliminary data.</text>
</comment>
<dbReference type="GO" id="GO:0003677">
    <property type="term" value="F:DNA binding"/>
    <property type="evidence" value="ECO:0007669"/>
    <property type="project" value="UniProtKB-KW"/>
</dbReference>
<dbReference type="SUPFAM" id="SSF46785">
    <property type="entry name" value="Winged helix' DNA-binding domain"/>
    <property type="match status" value="1"/>
</dbReference>
<reference evidence="2 3" key="1">
    <citation type="journal article" date="2015" name="Stand. Genomic Sci.">
        <title>Genomic Encyclopedia of Bacterial and Archaeal Type Strains, Phase III: the genomes of soil and plant-associated and newly described type strains.</title>
        <authorList>
            <person name="Whitman W.B."/>
            <person name="Woyke T."/>
            <person name="Klenk H.P."/>
            <person name="Zhou Y."/>
            <person name="Lilburn T.G."/>
            <person name="Beck B.J."/>
            <person name="De Vos P."/>
            <person name="Vandamme P."/>
            <person name="Eisen J.A."/>
            <person name="Garrity G."/>
            <person name="Hugenholtz P."/>
            <person name="Kyrpides N.C."/>
        </authorList>
    </citation>
    <scope>NUCLEOTIDE SEQUENCE [LARGE SCALE GENOMIC DNA]</scope>
    <source>
        <strain evidence="2 3">VKM Ac-2540</strain>
    </source>
</reference>
<dbReference type="PANTHER" id="PTHR33164:SF43">
    <property type="entry name" value="HTH-TYPE TRANSCRIPTIONAL REPRESSOR YETL"/>
    <property type="match status" value="1"/>
</dbReference>
<organism evidence="2 3">
    <name type="scientific">Kribbella rubisoli</name>
    <dbReference type="NCBI Taxonomy" id="3075929"/>
    <lineage>
        <taxon>Bacteria</taxon>
        <taxon>Bacillati</taxon>
        <taxon>Actinomycetota</taxon>
        <taxon>Actinomycetes</taxon>
        <taxon>Propionibacteriales</taxon>
        <taxon>Kribbellaceae</taxon>
        <taxon>Kribbella</taxon>
    </lineage>
</organism>
<feature type="domain" description="HTH marR-type" evidence="1">
    <location>
        <begin position="1"/>
        <end position="128"/>
    </location>
</feature>
<evidence type="ECO:0000313" key="3">
    <source>
        <dbReference type="Proteomes" id="UP000292027"/>
    </source>
</evidence>
<dbReference type="SMART" id="SM00347">
    <property type="entry name" value="HTH_MARR"/>
    <property type="match status" value="1"/>
</dbReference>
<dbReference type="InterPro" id="IPR036390">
    <property type="entry name" value="WH_DNA-bd_sf"/>
</dbReference>
<dbReference type="InterPro" id="IPR036388">
    <property type="entry name" value="WH-like_DNA-bd_sf"/>
</dbReference>
<dbReference type="GO" id="GO:0003700">
    <property type="term" value="F:DNA-binding transcription factor activity"/>
    <property type="evidence" value="ECO:0007669"/>
    <property type="project" value="InterPro"/>
</dbReference>
<dbReference type="InterPro" id="IPR039422">
    <property type="entry name" value="MarR/SlyA-like"/>
</dbReference>
<keyword evidence="3" id="KW-1185">Reference proteome</keyword>
<evidence type="ECO:0000259" key="1">
    <source>
        <dbReference type="PROSITE" id="PS50995"/>
    </source>
</evidence>
<name>A0A4V2FWN3_9ACTN</name>
<sequence>MDALVQLSFQIQRILAAVGAEHDLSIIQIRLLGILRDRQPGMLELGQHLGLDKSSITGLVSRAEKRGLVQRTPSPHDGRGVLVALTPAGRRLAEQGEMQITRRITELTKALNATQRKQFTQLASVLVTP</sequence>
<dbReference type="EMBL" id="SHKR01000016">
    <property type="protein sequence ID" value="RZU10396.1"/>
    <property type="molecule type" value="Genomic_DNA"/>
</dbReference>
<dbReference type="InterPro" id="IPR000835">
    <property type="entry name" value="HTH_MarR-typ"/>
</dbReference>
<proteinExistence type="predicted"/>
<dbReference type="Proteomes" id="UP000292027">
    <property type="component" value="Unassembled WGS sequence"/>
</dbReference>
<dbReference type="Pfam" id="PF12802">
    <property type="entry name" value="MarR_2"/>
    <property type="match status" value="1"/>
</dbReference>
<dbReference type="AlphaFoldDB" id="A0A4V2FWN3"/>
<gene>
    <name evidence="2" type="ORF">EV645_6858</name>
</gene>
<dbReference type="PROSITE" id="PS50995">
    <property type="entry name" value="HTH_MARR_2"/>
    <property type="match status" value="1"/>
</dbReference>
<dbReference type="Gene3D" id="1.10.10.10">
    <property type="entry name" value="Winged helix-like DNA-binding domain superfamily/Winged helix DNA-binding domain"/>
    <property type="match status" value="1"/>
</dbReference>
<protein>
    <submittedName>
        <fullName evidence="2">DNA-binding MarR family transcriptional regulator</fullName>
    </submittedName>
</protein>
<keyword evidence="2" id="KW-0238">DNA-binding</keyword>
<dbReference type="GO" id="GO:0006950">
    <property type="term" value="P:response to stress"/>
    <property type="evidence" value="ECO:0007669"/>
    <property type="project" value="TreeGrafter"/>
</dbReference>
<dbReference type="PANTHER" id="PTHR33164">
    <property type="entry name" value="TRANSCRIPTIONAL REGULATOR, MARR FAMILY"/>
    <property type="match status" value="1"/>
</dbReference>